<evidence type="ECO:0000313" key="11">
    <source>
        <dbReference type="Proteomes" id="UP000316759"/>
    </source>
</evidence>
<dbReference type="GO" id="GO:0016020">
    <property type="term" value="C:membrane"/>
    <property type="evidence" value="ECO:0007669"/>
    <property type="project" value="UniProtKB-SubCell"/>
</dbReference>
<evidence type="ECO:0000313" key="10">
    <source>
        <dbReference type="EMBL" id="TPP60726.1"/>
    </source>
</evidence>
<keyword evidence="3 8" id="KW-1133">Transmembrane helix</keyword>
<keyword evidence="6" id="KW-0675">Receptor</keyword>
<evidence type="ECO:0000256" key="4">
    <source>
        <dbReference type="ARBA" id="ARBA00023040"/>
    </source>
</evidence>
<evidence type="ECO:0000256" key="5">
    <source>
        <dbReference type="ARBA" id="ARBA00023136"/>
    </source>
</evidence>
<dbReference type="OrthoDB" id="2101615at2759"/>
<dbReference type="PROSITE" id="PS50262">
    <property type="entry name" value="G_PROTEIN_RECEP_F1_2"/>
    <property type="match status" value="1"/>
</dbReference>
<organism evidence="10 11">
    <name type="scientific">Fasciola gigantica</name>
    <name type="common">Giant liver fluke</name>
    <dbReference type="NCBI Taxonomy" id="46835"/>
    <lineage>
        <taxon>Eukaryota</taxon>
        <taxon>Metazoa</taxon>
        <taxon>Spiralia</taxon>
        <taxon>Lophotrochozoa</taxon>
        <taxon>Platyhelminthes</taxon>
        <taxon>Trematoda</taxon>
        <taxon>Digenea</taxon>
        <taxon>Plagiorchiida</taxon>
        <taxon>Echinostomata</taxon>
        <taxon>Echinostomatoidea</taxon>
        <taxon>Fasciolidae</taxon>
        <taxon>Fasciola</taxon>
    </lineage>
</organism>
<name>A0A504YK35_FASGI</name>
<sequence>MDPKVVFDRPLENLFNEHLEELETDRTLSNTLIACVFLVIGIIGIWLHGLNVSRLVKLNLILPPGLVTLHFHLALNNLGVVAAFPFGAVSTFYNQWMFGSLGCQIYAVEGMICGMNTIALTCFICLLHWLDVRHGIIFSTWFYRIVVALSWIFGIFWSILPLFGFGKYDLEPHKTTCGLRMPPSDWNDTVYLIALTLLGYVVPVFVAAVTYSSVVKQYCNEIGNSDKTEENIAKKMEKLGTQIKLNGCILAQSILTWLALGVLACWSISFGLSDVNPLVLYIPQLLAKFGCATAPISYLITMRHLKKPHVDNVAKKQD</sequence>
<keyword evidence="4" id="KW-0297">G-protein coupled receptor</keyword>
<dbReference type="Gene3D" id="1.20.1070.10">
    <property type="entry name" value="Rhodopsin 7-helix transmembrane proteins"/>
    <property type="match status" value="1"/>
</dbReference>
<keyword evidence="2 8" id="KW-0812">Transmembrane</keyword>
<dbReference type="PANTHER" id="PTHR24240">
    <property type="entry name" value="OPSIN"/>
    <property type="match status" value="1"/>
</dbReference>
<feature type="transmembrane region" description="Helical" evidence="8">
    <location>
        <begin position="31"/>
        <end position="52"/>
    </location>
</feature>
<protein>
    <recommendedName>
        <fullName evidence="9">G-protein coupled receptors family 1 profile domain-containing protein</fullName>
    </recommendedName>
</protein>
<dbReference type="EMBL" id="SUNJ01009043">
    <property type="protein sequence ID" value="TPP60726.1"/>
    <property type="molecule type" value="Genomic_DNA"/>
</dbReference>
<feature type="transmembrane region" description="Helical" evidence="8">
    <location>
        <begin position="105"/>
        <end position="129"/>
    </location>
</feature>
<comment type="subcellular location">
    <subcellularLocation>
        <location evidence="1">Membrane</location>
        <topology evidence="1">Multi-pass membrane protein</topology>
    </subcellularLocation>
</comment>
<keyword evidence="5 8" id="KW-0472">Membrane</keyword>
<keyword evidence="11" id="KW-1185">Reference proteome</keyword>
<dbReference type="InterPro" id="IPR000276">
    <property type="entry name" value="GPCR_Rhodpsn"/>
</dbReference>
<keyword evidence="7" id="KW-0807">Transducer</keyword>
<dbReference type="Proteomes" id="UP000316759">
    <property type="component" value="Unassembled WGS sequence"/>
</dbReference>
<feature type="transmembrane region" description="Helical" evidence="8">
    <location>
        <begin position="73"/>
        <end position="93"/>
    </location>
</feature>
<feature type="transmembrane region" description="Helical" evidence="8">
    <location>
        <begin position="245"/>
        <end position="272"/>
    </location>
</feature>
<feature type="transmembrane region" description="Helical" evidence="8">
    <location>
        <begin position="278"/>
        <end position="300"/>
    </location>
</feature>
<dbReference type="InterPro" id="IPR050125">
    <property type="entry name" value="GPCR_opsins"/>
</dbReference>
<dbReference type="PRINTS" id="PR00237">
    <property type="entry name" value="GPCRRHODOPSN"/>
</dbReference>
<evidence type="ECO:0000259" key="9">
    <source>
        <dbReference type="PROSITE" id="PS50262"/>
    </source>
</evidence>
<dbReference type="InterPro" id="IPR017452">
    <property type="entry name" value="GPCR_Rhodpsn_7TM"/>
</dbReference>
<evidence type="ECO:0000256" key="6">
    <source>
        <dbReference type="ARBA" id="ARBA00023170"/>
    </source>
</evidence>
<feature type="domain" description="G-protein coupled receptors family 1 profile" evidence="9">
    <location>
        <begin position="29"/>
        <end position="298"/>
    </location>
</feature>
<dbReference type="Pfam" id="PF00001">
    <property type="entry name" value="7tm_1"/>
    <property type="match status" value="1"/>
</dbReference>
<evidence type="ECO:0000256" key="3">
    <source>
        <dbReference type="ARBA" id="ARBA00022989"/>
    </source>
</evidence>
<gene>
    <name evidence="10" type="ORF">FGIG_00806</name>
</gene>
<evidence type="ECO:0000256" key="1">
    <source>
        <dbReference type="ARBA" id="ARBA00004141"/>
    </source>
</evidence>
<comment type="caution">
    <text evidence="10">The sequence shown here is derived from an EMBL/GenBank/DDBJ whole genome shotgun (WGS) entry which is preliminary data.</text>
</comment>
<dbReference type="STRING" id="46835.A0A504YK35"/>
<evidence type="ECO:0000256" key="7">
    <source>
        <dbReference type="ARBA" id="ARBA00023224"/>
    </source>
</evidence>
<feature type="transmembrane region" description="Helical" evidence="8">
    <location>
        <begin position="190"/>
        <end position="211"/>
    </location>
</feature>
<reference evidence="10 11" key="1">
    <citation type="submission" date="2019-04" db="EMBL/GenBank/DDBJ databases">
        <title>Annotation for the trematode Fasciola gigantica.</title>
        <authorList>
            <person name="Choi Y.-J."/>
        </authorList>
    </citation>
    <scope>NUCLEOTIDE SEQUENCE [LARGE SCALE GENOMIC DNA]</scope>
    <source>
        <strain evidence="10">Uganda_cow_1</strain>
    </source>
</reference>
<accession>A0A504YK35</accession>
<evidence type="ECO:0000256" key="8">
    <source>
        <dbReference type="SAM" id="Phobius"/>
    </source>
</evidence>
<proteinExistence type="predicted"/>
<feature type="transmembrane region" description="Helical" evidence="8">
    <location>
        <begin position="141"/>
        <end position="160"/>
    </location>
</feature>
<dbReference type="GO" id="GO:0004930">
    <property type="term" value="F:G protein-coupled receptor activity"/>
    <property type="evidence" value="ECO:0007669"/>
    <property type="project" value="UniProtKB-KW"/>
</dbReference>
<dbReference type="SUPFAM" id="SSF81321">
    <property type="entry name" value="Family A G protein-coupled receptor-like"/>
    <property type="match status" value="1"/>
</dbReference>
<dbReference type="AlphaFoldDB" id="A0A504YK35"/>
<evidence type="ECO:0000256" key="2">
    <source>
        <dbReference type="ARBA" id="ARBA00022692"/>
    </source>
</evidence>